<comment type="caution">
    <text evidence="8">The sequence shown here is derived from an EMBL/GenBank/DDBJ whole genome shotgun (WGS) entry which is preliminary data.</text>
</comment>
<comment type="similarity">
    <text evidence="2">Belongs to the membrane fusion protein (MFP) (TC 8.A.1) family.</text>
</comment>
<evidence type="ECO:0000256" key="4">
    <source>
        <dbReference type="SAM" id="Coils"/>
    </source>
</evidence>
<dbReference type="Gene3D" id="2.40.420.20">
    <property type="match status" value="1"/>
</dbReference>
<keyword evidence="3" id="KW-0813">Transport</keyword>
<evidence type="ECO:0000256" key="2">
    <source>
        <dbReference type="ARBA" id="ARBA00009477"/>
    </source>
</evidence>
<sequence length="372" mass="41456">MLKRMILMLVASAVVFGLIFGYKAVGNYFMNQFFDNMPVPPVTITAAEVQTDTWVDSVPAVGSFRAVNGTMLPAQIDGEVLEILFENGDIVEQGQALFRLDSSIERAERDRLAAALDIAQSESERLLPLRERQEVSESELRRQQNQAAQARAALAMQDAMLARKTIRAPFAGMVGLRQVNLGEYVTPGTDMVSLQSFDPMFLNFTLPEQYLAQITRGQHIVASVDAYPQLEFDGEVLATEPSVRESTRTIEIQARFENPEQYLRAGMFARVRLDLGQPRDVYMVPRTAVQFNPFGNIVFVIEQDGDNLVVQQRLVRTGQNRGDMVEVTEGLQPGERVASSGLLKLRNNAVVRINDDPELQPPASTNPQPVNR</sequence>
<dbReference type="GO" id="GO:1990281">
    <property type="term" value="C:efflux pump complex"/>
    <property type="evidence" value="ECO:0007669"/>
    <property type="project" value="TreeGrafter"/>
</dbReference>
<reference evidence="9 11" key="1">
    <citation type="journal article" date="2018" name="Front. Microbiol.">
        <title>Genome-Based Analysis Reveals the Taxonomy and Diversity of the Family Idiomarinaceae.</title>
        <authorList>
            <person name="Liu Y."/>
            <person name="Lai Q."/>
            <person name="Shao Z."/>
        </authorList>
    </citation>
    <scope>NUCLEOTIDE SEQUENCE [LARGE SCALE GENOMIC DNA]</scope>
    <source>
        <strain evidence="9 11">CF12-14</strain>
    </source>
</reference>
<proteinExistence type="inferred from homology"/>
<evidence type="ECO:0000259" key="5">
    <source>
        <dbReference type="Pfam" id="PF25917"/>
    </source>
</evidence>
<dbReference type="InterPro" id="IPR058625">
    <property type="entry name" value="MdtA-like_BSH"/>
</dbReference>
<dbReference type="AlphaFoldDB" id="A0A327WZ28"/>
<dbReference type="InterPro" id="IPR058792">
    <property type="entry name" value="Beta-barrel_RND_2"/>
</dbReference>
<evidence type="ECO:0000256" key="3">
    <source>
        <dbReference type="ARBA" id="ARBA00022448"/>
    </source>
</evidence>
<evidence type="ECO:0000313" key="10">
    <source>
        <dbReference type="Proteomes" id="UP000249203"/>
    </source>
</evidence>
<evidence type="ECO:0000313" key="11">
    <source>
        <dbReference type="Proteomes" id="UP000287865"/>
    </source>
</evidence>
<evidence type="ECO:0000259" key="6">
    <source>
        <dbReference type="Pfam" id="PF25954"/>
    </source>
</evidence>
<dbReference type="Pfam" id="PF25917">
    <property type="entry name" value="BSH_RND"/>
    <property type="match status" value="1"/>
</dbReference>
<keyword evidence="4" id="KW-0175">Coiled coil</keyword>
<evidence type="ECO:0000259" key="7">
    <source>
        <dbReference type="Pfam" id="PF25967"/>
    </source>
</evidence>
<dbReference type="NCBIfam" id="TIGR01730">
    <property type="entry name" value="RND_mfp"/>
    <property type="match status" value="1"/>
</dbReference>
<organism evidence="8 10">
    <name type="scientific">Aliidiomarina maris</name>
    <dbReference type="NCBI Taxonomy" id="531312"/>
    <lineage>
        <taxon>Bacteria</taxon>
        <taxon>Pseudomonadati</taxon>
        <taxon>Pseudomonadota</taxon>
        <taxon>Gammaproteobacteria</taxon>
        <taxon>Alteromonadales</taxon>
        <taxon>Idiomarinaceae</taxon>
        <taxon>Aliidiomarina</taxon>
    </lineage>
</organism>
<evidence type="ECO:0000256" key="1">
    <source>
        <dbReference type="ARBA" id="ARBA00004196"/>
    </source>
</evidence>
<reference evidence="8 10" key="2">
    <citation type="submission" date="2018-06" db="EMBL/GenBank/DDBJ databases">
        <title>Genomic Encyclopedia of Type Strains, Phase III (KMG-III): the genomes of soil and plant-associated and newly described type strains.</title>
        <authorList>
            <person name="Whitman W."/>
        </authorList>
    </citation>
    <scope>NUCLEOTIDE SEQUENCE [LARGE SCALE GENOMIC DNA]</scope>
    <source>
        <strain evidence="8 10">CGMCC 1.15366</strain>
    </source>
</reference>
<dbReference type="SUPFAM" id="SSF111369">
    <property type="entry name" value="HlyD-like secretion proteins"/>
    <property type="match status" value="1"/>
</dbReference>
<dbReference type="PANTHER" id="PTHR30469">
    <property type="entry name" value="MULTIDRUG RESISTANCE PROTEIN MDTA"/>
    <property type="match status" value="1"/>
</dbReference>
<comment type="subcellular location">
    <subcellularLocation>
        <location evidence="1">Cell envelope</location>
    </subcellularLocation>
</comment>
<feature type="domain" description="Multidrug resistance protein MdtA-like C-terminal permuted SH3" evidence="7">
    <location>
        <begin position="282"/>
        <end position="342"/>
    </location>
</feature>
<feature type="domain" description="Multidrug resistance protein MdtA-like barrel-sandwich hybrid" evidence="5">
    <location>
        <begin position="74"/>
        <end position="189"/>
    </location>
</feature>
<dbReference type="Proteomes" id="UP000287865">
    <property type="component" value="Unassembled WGS sequence"/>
</dbReference>
<dbReference type="Pfam" id="PF25967">
    <property type="entry name" value="RND-MFP_C"/>
    <property type="match status" value="1"/>
</dbReference>
<name>A0A327WZ28_9GAMM</name>
<feature type="coiled-coil region" evidence="4">
    <location>
        <begin position="104"/>
        <end position="153"/>
    </location>
</feature>
<dbReference type="InterPro" id="IPR006143">
    <property type="entry name" value="RND_pump_MFP"/>
</dbReference>
<dbReference type="Gene3D" id="2.40.30.170">
    <property type="match status" value="1"/>
</dbReference>
<protein>
    <submittedName>
        <fullName evidence="9">Efflux transporter periplasmic adaptor subunit</fullName>
    </submittedName>
    <submittedName>
        <fullName evidence="8">Membrane fusion protein (Multidrug efflux system)</fullName>
    </submittedName>
</protein>
<keyword evidence="11" id="KW-1185">Reference proteome</keyword>
<dbReference type="Proteomes" id="UP000249203">
    <property type="component" value="Unassembled WGS sequence"/>
</dbReference>
<evidence type="ECO:0000313" key="8">
    <source>
        <dbReference type="EMBL" id="RAJ98431.1"/>
    </source>
</evidence>
<dbReference type="Gene3D" id="2.40.50.100">
    <property type="match status" value="1"/>
</dbReference>
<feature type="domain" description="CusB-like beta-barrel" evidence="6">
    <location>
        <begin position="202"/>
        <end position="274"/>
    </location>
</feature>
<dbReference type="FunFam" id="2.40.30.170:FF:000010">
    <property type="entry name" value="Efflux RND transporter periplasmic adaptor subunit"/>
    <property type="match status" value="1"/>
</dbReference>
<gene>
    <name evidence="8" type="ORF">B0I24_105184</name>
    <name evidence="9" type="ORF">CWE07_06830</name>
</gene>
<dbReference type="PANTHER" id="PTHR30469:SF11">
    <property type="entry name" value="BLL4320 PROTEIN"/>
    <property type="match status" value="1"/>
</dbReference>
<dbReference type="InterPro" id="IPR058627">
    <property type="entry name" value="MdtA-like_C"/>
</dbReference>
<dbReference type="GO" id="GO:0015562">
    <property type="term" value="F:efflux transmembrane transporter activity"/>
    <property type="evidence" value="ECO:0007669"/>
    <property type="project" value="TreeGrafter"/>
</dbReference>
<dbReference type="Pfam" id="PF25954">
    <property type="entry name" value="Beta-barrel_RND_2"/>
    <property type="match status" value="1"/>
</dbReference>
<dbReference type="EMBL" id="PIPK01000005">
    <property type="protein sequence ID" value="RUO24917.1"/>
    <property type="molecule type" value="Genomic_DNA"/>
</dbReference>
<dbReference type="OrthoDB" id="9806939at2"/>
<evidence type="ECO:0000313" key="9">
    <source>
        <dbReference type="EMBL" id="RUO24917.1"/>
    </source>
</evidence>
<accession>A0A327WZ28</accession>
<dbReference type="Gene3D" id="1.10.287.470">
    <property type="entry name" value="Helix hairpin bin"/>
    <property type="match status" value="1"/>
</dbReference>
<dbReference type="EMBL" id="QLMD01000005">
    <property type="protein sequence ID" value="RAJ98431.1"/>
    <property type="molecule type" value="Genomic_DNA"/>
</dbReference>